<organism evidence="1">
    <name type="scientific">marine sediment metagenome</name>
    <dbReference type="NCBI Taxonomy" id="412755"/>
    <lineage>
        <taxon>unclassified sequences</taxon>
        <taxon>metagenomes</taxon>
        <taxon>ecological metagenomes</taxon>
    </lineage>
</organism>
<accession>X1TYE9</accession>
<name>X1TYE9_9ZZZZ</name>
<evidence type="ECO:0000313" key="1">
    <source>
        <dbReference type="EMBL" id="GAJ10358.1"/>
    </source>
</evidence>
<proteinExistence type="predicted"/>
<dbReference type="EMBL" id="BARW01025601">
    <property type="protein sequence ID" value="GAJ10358.1"/>
    <property type="molecule type" value="Genomic_DNA"/>
</dbReference>
<gene>
    <name evidence="1" type="ORF">S12H4_41924</name>
</gene>
<protein>
    <submittedName>
        <fullName evidence="1">Uncharacterized protein</fullName>
    </submittedName>
</protein>
<dbReference type="AlphaFoldDB" id="X1TYE9"/>
<comment type="caution">
    <text evidence="1">The sequence shown here is derived from an EMBL/GenBank/DDBJ whole genome shotgun (WGS) entry which is preliminary data.</text>
</comment>
<reference evidence="1" key="1">
    <citation type="journal article" date="2014" name="Front. Microbiol.">
        <title>High frequency of phylogenetically diverse reductive dehalogenase-homologous genes in deep subseafloor sedimentary metagenomes.</title>
        <authorList>
            <person name="Kawai M."/>
            <person name="Futagami T."/>
            <person name="Toyoda A."/>
            <person name="Takaki Y."/>
            <person name="Nishi S."/>
            <person name="Hori S."/>
            <person name="Arai W."/>
            <person name="Tsubouchi T."/>
            <person name="Morono Y."/>
            <person name="Uchiyama I."/>
            <person name="Ito T."/>
            <person name="Fujiyama A."/>
            <person name="Inagaki F."/>
            <person name="Takami H."/>
        </authorList>
    </citation>
    <scope>NUCLEOTIDE SEQUENCE</scope>
    <source>
        <strain evidence="1">Expedition CK06-06</strain>
    </source>
</reference>
<sequence length="74" mass="8084">MPNTLEKIRFTTRVLGPAAAYRLEKHQVTQTLRSDSNSITESIINGRVSAGDQLEVLLDSILLGEAELVSMDAV</sequence>
<feature type="non-terminal residue" evidence="1">
    <location>
        <position position="74"/>
    </location>
</feature>